<name>A0A2M9XZL7_9LEPT</name>
<reference evidence="3" key="1">
    <citation type="journal article" date="2019" name="PLoS Negl. Trop. Dis.">
        <title>Revisiting the worldwide diversity of Leptospira species in the environment.</title>
        <authorList>
            <person name="Vincent A.T."/>
            <person name="Schiettekatte O."/>
            <person name="Bourhy P."/>
            <person name="Veyrier F.J."/>
            <person name="Picardeau M."/>
        </authorList>
    </citation>
    <scope>NUCLEOTIDE SEQUENCE [LARGE SCALE GENOMIC DNA]</scope>
    <source>
        <strain evidence="3">201800277</strain>
    </source>
</reference>
<gene>
    <name evidence="3" type="ORF">EHQ30_10675</name>
</gene>
<evidence type="ECO:0000313" key="3">
    <source>
        <dbReference type="EMBL" id="TGK97024.1"/>
    </source>
</evidence>
<dbReference type="Proteomes" id="UP000297891">
    <property type="component" value="Unassembled WGS sequence"/>
</dbReference>
<comment type="caution">
    <text evidence="3">The sequence shown here is derived from an EMBL/GenBank/DDBJ whole genome shotgun (WGS) entry which is preliminary data.</text>
</comment>
<accession>A0A2M9XZL7</accession>
<dbReference type="RefSeq" id="WP_100791453.1">
    <property type="nucleotide sequence ID" value="NZ_NPDQ01000006.1"/>
</dbReference>
<dbReference type="InterPro" id="IPR028098">
    <property type="entry name" value="Glyco_trans_4-like_N"/>
</dbReference>
<dbReference type="PANTHER" id="PTHR45947:SF3">
    <property type="entry name" value="SULFOQUINOVOSYL TRANSFERASE SQD2"/>
    <property type="match status" value="1"/>
</dbReference>
<dbReference type="OrthoDB" id="9802525at2"/>
<evidence type="ECO:0000259" key="2">
    <source>
        <dbReference type="Pfam" id="PF13439"/>
    </source>
</evidence>
<dbReference type="SUPFAM" id="SSF53756">
    <property type="entry name" value="UDP-Glycosyltransferase/glycogen phosphorylase"/>
    <property type="match status" value="1"/>
</dbReference>
<keyword evidence="3" id="KW-0808">Transferase</keyword>
<feature type="domain" description="Glycosyl transferase family 1" evidence="1">
    <location>
        <begin position="229"/>
        <end position="385"/>
    </location>
</feature>
<dbReference type="InterPro" id="IPR050194">
    <property type="entry name" value="Glycosyltransferase_grp1"/>
</dbReference>
<proteinExistence type="predicted"/>
<protein>
    <submittedName>
        <fullName evidence="3">Glycosyltransferase family 4 protein</fullName>
    </submittedName>
</protein>
<evidence type="ECO:0000259" key="1">
    <source>
        <dbReference type="Pfam" id="PF00534"/>
    </source>
</evidence>
<dbReference type="GO" id="GO:0016757">
    <property type="term" value="F:glycosyltransferase activity"/>
    <property type="evidence" value="ECO:0007669"/>
    <property type="project" value="InterPro"/>
</dbReference>
<dbReference type="AlphaFoldDB" id="A0A2M9XZL7"/>
<dbReference type="Pfam" id="PF13439">
    <property type="entry name" value="Glyco_transf_4"/>
    <property type="match status" value="1"/>
</dbReference>
<dbReference type="EMBL" id="RQFP01000001">
    <property type="protein sequence ID" value="TGK97024.1"/>
    <property type="molecule type" value="Genomic_DNA"/>
</dbReference>
<dbReference type="PANTHER" id="PTHR45947">
    <property type="entry name" value="SULFOQUINOVOSYL TRANSFERASE SQD2"/>
    <property type="match status" value="1"/>
</dbReference>
<dbReference type="Pfam" id="PF00534">
    <property type="entry name" value="Glycos_transf_1"/>
    <property type="match status" value="1"/>
</dbReference>
<sequence>MRVLYFSDTFLPKTDGVAVSIKNFSELLALRGHEFCICAPKYGDGDFDRMTDKIQVVRFRSGYLPSYPDIKVVLPSPGKIKRIIEDFKPDLIHIHTPGLLGLYAVNAAERFGVPTIGTYHTLMAEQEMYVSFYRLFKLDKLFFKANKFKKKLNIDELDKIVKFDNFNIRKKIILKICNDIYNRCDVVISPSHLIKEQLIEYGITRPITVVSNGMDLKRFQGKPKVYTGGDAPKFLHVGRISYEKNCDVVLTAFKTIHEHYPKATLTIIGEGPAIPTLERQAEHLGIEKAVIFKGFIPNAVLHEEYPKYDVFLTASTMETQGLVVLEAIACGLPAVGVDAFALPELIRHGENGYIAKSFDSHGIAESALSIIRNPDDYSKFSKNSIQIASGHEMEKCVDTMEEVYQKVVEAMKGKVKKSNIFDLFFDFMQ</sequence>
<evidence type="ECO:0000313" key="4">
    <source>
        <dbReference type="Proteomes" id="UP000297891"/>
    </source>
</evidence>
<dbReference type="Gene3D" id="3.40.50.2000">
    <property type="entry name" value="Glycogen Phosphorylase B"/>
    <property type="match status" value="2"/>
</dbReference>
<dbReference type="InterPro" id="IPR001296">
    <property type="entry name" value="Glyco_trans_1"/>
</dbReference>
<organism evidence="3 4">
    <name type="scientific">Leptospira brenneri</name>
    <dbReference type="NCBI Taxonomy" id="2023182"/>
    <lineage>
        <taxon>Bacteria</taxon>
        <taxon>Pseudomonadati</taxon>
        <taxon>Spirochaetota</taxon>
        <taxon>Spirochaetia</taxon>
        <taxon>Leptospirales</taxon>
        <taxon>Leptospiraceae</taxon>
        <taxon>Leptospira</taxon>
    </lineage>
</organism>
<keyword evidence="4" id="KW-1185">Reference proteome</keyword>
<feature type="domain" description="Glycosyltransferase subfamily 4-like N-terminal" evidence="2">
    <location>
        <begin position="15"/>
        <end position="218"/>
    </location>
</feature>